<evidence type="ECO:0000256" key="7">
    <source>
        <dbReference type="ARBA" id="ARBA00022679"/>
    </source>
</evidence>
<dbReference type="Gene3D" id="3.90.1170.20">
    <property type="entry name" value="Quinolinate phosphoribosyl transferase, N-terminal domain"/>
    <property type="match status" value="1"/>
</dbReference>
<comment type="function">
    <text evidence="1">Involved in the catabolism of quinolinic acid (QA).</text>
</comment>
<gene>
    <name evidence="12" type="primary">nadC</name>
    <name evidence="12" type="ORF">F9K24_19680</name>
</gene>
<dbReference type="CDD" id="cd01572">
    <property type="entry name" value="QPRTase"/>
    <property type="match status" value="1"/>
</dbReference>
<dbReference type="AlphaFoldDB" id="A0A833GXZ1"/>
<keyword evidence="7 9" id="KW-0808">Transferase</keyword>
<name>A0A833GXZ1_9LEPT</name>
<dbReference type="UniPathway" id="UPA00253">
    <property type="reaction ID" value="UER00331"/>
</dbReference>
<accession>A0A833GXZ1</accession>
<dbReference type="GO" id="GO:0009435">
    <property type="term" value="P:NAD+ biosynthetic process"/>
    <property type="evidence" value="ECO:0007669"/>
    <property type="project" value="UniProtKB-UniPathway"/>
</dbReference>
<evidence type="ECO:0000259" key="10">
    <source>
        <dbReference type="Pfam" id="PF01729"/>
    </source>
</evidence>
<evidence type="ECO:0000313" key="12">
    <source>
        <dbReference type="EMBL" id="KAB2929508.1"/>
    </source>
</evidence>
<dbReference type="Pfam" id="PF01729">
    <property type="entry name" value="QRPTase_C"/>
    <property type="match status" value="1"/>
</dbReference>
<dbReference type="InterPro" id="IPR036068">
    <property type="entry name" value="Nicotinate_pribotase-like_C"/>
</dbReference>
<keyword evidence="6 9" id="KW-0328">Glycosyltransferase</keyword>
<dbReference type="InterPro" id="IPR002638">
    <property type="entry name" value="Quinolinate_PRibosylTrfase_C"/>
</dbReference>
<dbReference type="InterPro" id="IPR013785">
    <property type="entry name" value="Aldolase_TIM"/>
</dbReference>
<comment type="pathway">
    <text evidence="2">Cofactor biosynthesis; NAD(+) biosynthesis; nicotinate D-ribonucleotide from quinolinate: step 1/1.</text>
</comment>
<dbReference type="EC" id="2.4.2.19" evidence="4"/>
<protein>
    <recommendedName>
        <fullName evidence="4">nicotinate-nucleotide diphosphorylase (carboxylating)</fullName>
        <ecNumber evidence="4">2.4.2.19</ecNumber>
    </recommendedName>
    <alternativeName>
        <fullName evidence="8">Quinolinate phosphoribosyltransferase [decarboxylating]</fullName>
    </alternativeName>
</protein>
<reference evidence="12 13" key="1">
    <citation type="submission" date="2019-10" db="EMBL/GenBank/DDBJ databases">
        <title>Extracellular Electron Transfer in a Candidatus Methanoperedens spp. Enrichment Culture.</title>
        <authorList>
            <person name="Berger S."/>
            <person name="Rangel Shaw D."/>
            <person name="Berben T."/>
            <person name="In 'T Zandt M."/>
            <person name="Frank J."/>
            <person name="Reimann J."/>
            <person name="Jetten M.S.M."/>
            <person name="Welte C.U."/>
        </authorList>
    </citation>
    <scope>NUCLEOTIDE SEQUENCE [LARGE SCALE GENOMIC DNA]</scope>
    <source>
        <strain evidence="12">SB12</strain>
    </source>
</reference>
<keyword evidence="5" id="KW-0662">Pyridine nucleotide biosynthesis</keyword>
<evidence type="ECO:0000256" key="8">
    <source>
        <dbReference type="ARBA" id="ARBA00033102"/>
    </source>
</evidence>
<comment type="similarity">
    <text evidence="3 9">Belongs to the NadC/ModD family.</text>
</comment>
<evidence type="ECO:0000256" key="6">
    <source>
        <dbReference type="ARBA" id="ARBA00022676"/>
    </source>
</evidence>
<evidence type="ECO:0000256" key="1">
    <source>
        <dbReference type="ARBA" id="ARBA00003237"/>
    </source>
</evidence>
<sequence length="297" mass="33162">MDRRPHYTNPARELRLEDVETLIRLAIAEDAPEGDVTSESIFDKKETAFATIVSREEGVFCGMALSRYLFDLFREMTGYDLMIVQTLRDGDRFSAGDTLLSMEGSLPGILRIERPLLNFLQYLSGIASTTAAVVAKAGPDIAILDTRKTLPGYRRAAKYAVYCGGGTNHRIHLSDMAMIKDNHVEAAGSITLAVERIRAAHPSVPLEIEIDRLDQLDEALSCRPRVLLLDNMDTAKIRRAIEQIETLPVDDRPFIELSGGWKPERFPELAGLKGIGISMGYLTHTTRFLDLSLEIRR</sequence>
<evidence type="ECO:0000259" key="11">
    <source>
        <dbReference type="Pfam" id="PF02749"/>
    </source>
</evidence>
<dbReference type="InterPro" id="IPR027277">
    <property type="entry name" value="NadC/ModD"/>
</dbReference>
<dbReference type="Gene3D" id="3.20.20.70">
    <property type="entry name" value="Aldolase class I"/>
    <property type="match status" value="1"/>
</dbReference>
<dbReference type="GO" id="GO:0004514">
    <property type="term" value="F:nicotinate-nucleotide diphosphorylase (carboxylating) activity"/>
    <property type="evidence" value="ECO:0007669"/>
    <property type="project" value="UniProtKB-EC"/>
</dbReference>
<dbReference type="SUPFAM" id="SSF54675">
    <property type="entry name" value="Nicotinate/Quinolinate PRTase N-terminal domain-like"/>
    <property type="match status" value="1"/>
</dbReference>
<comment type="caution">
    <text evidence="12">The sequence shown here is derived from an EMBL/GenBank/DDBJ whole genome shotgun (WGS) entry which is preliminary data.</text>
</comment>
<feature type="domain" description="Quinolinate phosphoribosyl transferase N-terminal" evidence="11">
    <location>
        <begin position="35"/>
        <end position="124"/>
    </location>
</feature>
<dbReference type="Pfam" id="PF02749">
    <property type="entry name" value="QRPTase_N"/>
    <property type="match status" value="1"/>
</dbReference>
<dbReference type="Proteomes" id="UP000460298">
    <property type="component" value="Unassembled WGS sequence"/>
</dbReference>
<evidence type="ECO:0000256" key="9">
    <source>
        <dbReference type="PIRNR" id="PIRNR006250"/>
    </source>
</evidence>
<dbReference type="GO" id="GO:0005737">
    <property type="term" value="C:cytoplasm"/>
    <property type="evidence" value="ECO:0007669"/>
    <property type="project" value="TreeGrafter"/>
</dbReference>
<dbReference type="FunFam" id="3.20.20.70:FF:000030">
    <property type="entry name" value="Nicotinate-nucleotide pyrophosphorylase, carboxylating"/>
    <property type="match status" value="1"/>
</dbReference>
<dbReference type="SUPFAM" id="SSF51690">
    <property type="entry name" value="Nicotinate/Quinolinate PRTase C-terminal domain-like"/>
    <property type="match status" value="1"/>
</dbReference>
<dbReference type="PIRSF" id="PIRSF006250">
    <property type="entry name" value="NadC_ModD"/>
    <property type="match status" value="1"/>
</dbReference>
<dbReference type="InterPro" id="IPR022412">
    <property type="entry name" value="Quinolinate_PRibosylTrfase_N"/>
</dbReference>
<dbReference type="InterPro" id="IPR037128">
    <property type="entry name" value="Quinolinate_PRibosylTase_N_sf"/>
</dbReference>
<organism evidence="12 13">
    <name type="scientific">Leptonema illini</name>
    <dbReference type="NCBI Taxonomy" id="183"/>
    <lineage>
        <taxon>Bacteria</taxon>
        <taxon>Pseudomonadati</taxon>
        <taxon>Spirochaetota</taxon>
        <taxon>Spirochaetia</taxon>
        <taxon>Leptospirales</taxon>
        <taxon>Leptospiraceae</taxon>
        <taxon>Leptonema</taxon>
    </lineage>
</organism>
<evidence type="ECO:0000256" key="5">
    <source>
        <dbReference type="ARBA" id="ARBA00022642"/>
    </source>
</evidence>
<proteinExistence type="inferred from homology"/>
<evidence type="ECO:0000313" key="13">
    <source>
        <dbReference type="Proteomes" id="UP000460298"/>
    </source>
</evidence>
<feature type="domain" description="Quinolinate phosphoribosyl transferase C-terminal" evidence="10">
    <location>
        <begin position="126"/>
        <end position="294"/>
    </location>
</feature>
<dbReference type="PANTHER" id="PTHR32179">
    <property type="entry name" value="NICOTINATE-NUCLEOTIDE PYROPHOSPHORYLASE [CARBOXYLATING]"/>
    <property type="match status" value="1"/>
</dbReference>
<dbReference type="PANTHER" id="PTHR32179:SF3">
    <property type="entry name" value="NICOTINATE-NUCLEOTIDE PYROPHOSPHORYLASE [CARBOXYLATING]"/>
    <property type="match status" value="1"/>
</dbReference>
<dbReference type="EMBL" id="WBUI01000030">
    <property type="protein sequence ID" value="KAB2929508.1"/>
    <property type="molecule type" value="Genomic_DNA"/>
</dbReference>
<dbReference type="InterPro" id="IPR004393">
    <property type="entry name" value="NadC"/>
</dbReference>
<evidence type="ECO:0000256" key="2">
    <source>
        <dbReference type="ARBA" id="ARBA00004893"/>
    </source>
</evidence>
<dbReference type="NCBIfam" id="TIGR00078">
    <property type="entry name" value="nadC"/>
    <property type="match status" value="1"/>
</dbReference>
<evidence type="ECO:0000256" key="3">
    <source>
        <dbReference type="ARBA" id="ARBA00009400"/>
    </source>
</evidence>
<dbReference type="GO" id="GO:0034213">
    <property type="term" value="P:quinolinate catabolic process"/>
    <property type="evidence" value="ECO:0007669"/>
    <property type="project" value="TreeGrafter"/>
</dbReference>
<evidence type="ECO:0000256" key="4">
    <source>
        <dbReference type="ARBA" id="ARBA00011944"/>
    </source>
</evidence>